<keyword evidence="2" id="KW-1185">Reference proteome</keyword>
<dbReference type="AlphaFoldDB" id="A0A9D4MJC7"/>
<name>A0A9D4MJC7_DREPO</name>
<protein>
    <submittedName>
        <fullName evidence="1">Uncharacterized protein</fullName>
    </submittedName>
</protein>
<accession>A0A9D4MJC7</accession>
<evidence type="ECO:0000313" key="1">
    <source>
        <dbReference type="EMBL" id="KAH3878375.1"/>
    </source>
</evidence>
<proteinExistence type="predicted"/>
<evidence type="ECO:0000313" key="2">
    <source>
        <dbReference type="Proteomes" id="UP000828390"/>
    </source>
</evidence>
<comment type="caution">
    <text evidence="1">The sequence shown here is derived from an EMBL/GenBank/DDBJ whole genome shotgun (WGS) entry which is preliminary data.</text>
</comment>
<dbReference type="Proteomes" id="UP000828390">
    <property type="component" value="Unassembled WGS sequence"/>
</dbReference>
<dbReference type="EMBL" id="JAIWYP010000001">
    <property type="protein sequence ID" value="KAH3878375.1"/>
    <property type="molecule type" value="Genomic_DNA"/>
</dbReference>
<gene>
    <name evidence="1" type="ORF">DPMN_002264</name>
</gene>
<sequence>WLLSQDNNDEDVVDKNGLRTQKFKRLTRPTYFILVSSKLQQLLSTEDDCLTKGSAVSQSSDASSFVVWSSMPFDSQPDISEASSFVVCSSMPFDSQPDISEASVSSRLLQPQQGSKIDCDIHLYFFGANQQTNRQTNRQGKDNMSSTI</sequence>
<reference evidence="1" key="1">
    <citation type="journal article" date="2019" name="bioRxiv">
        <title>The Genome of the Zebra Mussel, Dreissena polymorpha: A Resource for Invasive Species Research.</title>
        <authorList>
            <person name="McCartney M.A."/>
            <person name="Auch B."/>
            <person name="Kono T."/>
            <person name="Mallez S."/>
            <person name="Zhang Y."/>
            <person name="Obille A."/>
            <person name="Becker A."/>
            <person name="Abrahante J.E."/>
            <person name="Garbe J."/>
            <person name="Badalamenti J.P."/>
            <person name="Herman A."/>
            <person name="Mangelson H."/>
            <person name="Liachko I."/>
            <person name="Sullivan S."/>
            <person name="Sone E.D."/>
            <person name="Koren S."/>
            <person name="Silverstein K.A.T."/>
            <person name="Beckman K.B."/>
            <person name="Gohl D.M."/>
        </authorList>
    </citation>
    <scope>NUCLEOTIDE SEQUENCE</scope>
    <source>
        <strain evidence="1">Duluth1</strain>
        <tissue evidence="1">Whole animal</tissue>
    </source>
</reference>
<organism evidence="1 2">
    <name type="scientific">Dreissena polymorpha</name>
    <name type="common">Zebra mussel</name>
    <name type="synonym">Mytilus polymorpha</name>
    <dbReference type="NCBI Taxonomy" id="45954"/>
    <lineage>
        <taxon>Eukaryota</taxon>
        <taxon>Metazoa</taxon>
        <taxon>Spiralia</taxon>
        <taxon>Lophotrochozoa</taxon>
        <taxon>Mollusca</taxon>
        <taxon>Bivalvia</taxon>
        <taxon>Autobranchia</taxon>
        <taxon>Heteroconchia</taxon>
        <taxon>Euheterodonta</taxon>
        <taxon>Imparidentia</taxon>
        <taxon>Neoheterodontei</taxon>
        <taxon>Myida</taxon>
        <taxon>Dreissenoidea</taxon>
        <taxon>Dreissenidae</taxon>
        <taxon>Dreissena</taxon>
    </lineage>
</organism>
<feature type="non-terminal residue" evidence="1">
    <location>
        <position position="148"/>
    </location>
</feature>
<reference evidence="1" key="2">
    <citation type="submission" date="2020-11" db="EMBL/GenBank/DDBJ databases">
        <authorList>
            <person name="McCartney M.A."/>
            <person name="Auch B."/>
            <person name="Kono T."/>
            <person name="Mallez S."/>
            <person name="Becker A."/>
            <person name="Gohl D.M."/>
            <person name="Silverstein K.A.T."/>
            <person name="Koren S."/>
            <person name="Bechman K.B."/>
            <person name="Herman A."/>
            <person name="Abrahante J.E."/>
            <person name="Garbe J."/>
        </authorList>
    </citation>
    <scope>NUCLEOTIDE SEQUENCE</scope>
    <source>
        <strain evidence="1">Duluth1</strain>
        <tissue evidence="1">Whole animal</tissue>
    </source>
</reference>